<keyword evidence="11" id="KW-1185">Reference proteome</keyword>
<evidence type="ECO:0000259" key="9">
    <source>
        <dbReference type="Pfam" id="PF13231"/>
    </source>
</evidence>
<dbReference type="AlphaFoldDB" id="A0A1H7SUX9"/>
<feature type="transmembrane region" description="Helical" evidence="8">
    <location>
        <begin position="231"/>
        <end position="252"/>
    </location>
</feature>
<reference evidence="11" key="1">
    <citation type="submission" date="2016-10" db="EMBL/GenBank/DDBJ databases">
        <authorList>
            <person name="Varghese N."/>
            <person name="Submissions S."/>
        </authorList>
    </citation>
    <scope>NUCLEOTIDE SEQUENCE [LARGE SCALE GENOMIC DNA]</scope>
    <source>
        <strain evidence="11">DSM 17044</strain>
    </source>
</reference>
<keyword evidence="2" id="KW-1003">Cell membrane</keyword>
<protein>
    <submittedName>
        <fullName evidence="10">Dolichyl-phosphate-mannose-protein mannosyltransferase</fullName>
    </submittedName>
</protein>
<feature type="transmembrane region" description="Helical" evidence="8">
    <location>
        <begin position="66"/>
        <end position="92"/>
    </location>
</feature>
<feature type="transmembrane region" description="Helical" evidence="8">
    <location>
        <begin position="309"/>
        <end position="329"/>
    </location>
</feature>
<evidence type="ECO:0000256" key="2">
    <source>
        <dbReference type="ARBA" id="ARBA00022475"/>
    </source>
</evidence>
<dbReference type="GO" id="GO:0009103">
    <property type="term" value="P:lipopolysaccharide biosynthetic process"/>
    <property type="evidence" value="ECO:0007669"/>
    <property type="project" value="UniProtKB-ARBA"/>
</dbReference>
<keyword evidence="7 8" id="KW-0472">Membrane</keyword>
<feature type="transmembrane region" description="Helical" evidence="8">
    <location>
        <begin position="104"/>
        <end position="127"/>
    </location>
</feature>
<evidence type="ECO:0000256" key="3">
    <source>
        <dbReference type="ARBA" id="ARBA00022676"/>
    </source>
</evidence>
<dbReference type="GO" id="GO:0005886">
    <property type="term" value="C:plasma membrane"/>
    <property type="evidence" value="ECO:0007669"/>
    <property type="project" value="UniProtKB-SubCell"/>
</dbReference>
<dbReference type="Pfam" id="PF13231">
    <property type="entry name" value="PMT_2"/>
    <property type="match status" value="1"/>
</dbReference>
<name>A0A1H7SUX9_STIAU</name>
<comment type="subcellular location">
    <subcellularLocation>
        <location evidence="1">Cell membrane</location>
        <topology evidence="1">Multi-pass membrane protein</topology>
    </subcellularLocation>
</comment>
<sequence length="472" mass="51014">MRFVGGVALTASVPLTQPMKACLALLALSAAIRLALALGTDVYFDEAYYWQWSQRLDWGYYDHPPLVAWLIAALGIRPMALLCGAGTVAAVWGLARDVHGHAEAAWRAAALWSCVPIAILSGVWATPDTPLLLFWTLALWALWRERWLLAGLALGLALLSKYSALLLGVAFLAAAVRRRRLPAGAWGAALLGALLFLPVVLWNARLDWAGFAFQLHHGLGGKGGLKSFVEFLGGQLALGGPVLLPLAFLYVLRGDREQFLLKAAAVVPLLFFGLAAIRTRGEANWPAMAYIAVCVGVAGLRPPKALETAAWSGLAVVLAVGSHLLFPLLRFQRDVPLERTQGWAVLAALAEPGRLFSDADAAPIAVVYAPNYQLASQAAHYAHLPVDTAGPARPSQYDAWPRPPVAPGQDALWCSERELPPDELVARFTSLEGPVELPADFQGRRVHTFRVWRLRSARPLDVPADASALRQN</sequence>
<dbReference type="EMBL" id="FOAP01000008">
    <property type="protein sequence ID" value="SEL76383.1"/>
    <property type="molecule type" value="Genomic_DNA"/>
</dbReference>
<feature type="transmembrane region" description="Helical" evidence="8">
    <location>
        <begin position="183"/>
        <end position="204"/>
    </location>
</feature>
<evidence type="ECO:0000256" key="4">
    <source>
        <dbReference type="ARBA" id="ARBA00022679"/>
    </source>
</evidence>
<dbReference type="InterPro" id="IPR038731">
    <property type="entry name" value="RgtA/B/C-like"/>
</dbReference>
<evidence type="ECO:0000313" key="10">
    <source>
        <dbReference type="EMBL" id="SEL76383.1"/>
    </source>
</evidence>
<dbReference type="GO" id="GO:0016763">
    <property type="term" value="F:pentosyltransferase activity"/>
    <property type="evidence" value="ECO:0007669"/>
    <property type="project" value="TreeGrafter"/>
</dbReference>
<evidence type="ECO:0000313" key="11">
    <source>
        <dbReference type="Proteomes" id="UP000182719"/>
    </source>
</evidence>
<dbReference type="PANTHER" id="PTHR33908">
    <property type="entry name" value="MANNOSYLTRANSFERASE YKCB-RELATED"/>
    <property type="match status" value="1"/>
</dbReference>
<dbReference type="InterPro" id="IPR050297">
    <property type="entry name" value="LipidA_mod_glycosyltrf_83"/>
</dbReference>
<evidence type="ECO:0000256" key="1">
    <source>
        <dbReference type="ARBA" id="ARBA00004651"/>
    </source>
</evidence>
<evidence type="ECO:0000256" key="7">
    <source>
        <dbReference type="ARBA" id="ARBA00023136"/>
    </source>
</evidence>
<keyword evidence="5 8" id="KW-0812">Transmembrane</keyword>
<keyword evidence="3 10" id="KW-0328">Glycosyltransferase</keyword>
<evidence type="ECO:0000256" key="6">
    <source>
        <dbReference type="ARBA" id="ARBA00022989"/>
    </source>
</evidence>
<proteinExistence type="predicted"/>
<keyword evidence="6 8" id="KW-1133">Transmembrane helix</keyword>
<evidence type="ECO:0000256" key="8">
    <source>
        <dbReference type="SAM" id="Phobius"/>
    </source>
</evidence>
<keyword evidence="4 10" id="KW-0808">Transferase</keyword>
<feature type="transmembrane region" description="Helical" evidence="8">
    <location>
        <begin position="147"/>
        <end position="176"/>
    </location>
</feature>
<dbReference type="PANTHER" id="PTHR33908:SF11">
    <property type="entry name" value="MEMBRANE PROTEIN"/>
    <property type="match status" value="1"/>
</dbReference>
<feature type="domain" description="Glycosyltransferase RgtA/B/C/D-like" evidence="9">
    <location>
        <begin position="62"/>
        <end position="202"/>
    </location>
</feature>
<organism evidence="10 11">
    <name type="scientific">Stigmatella aurantiaca</name>
    <dbReference type="NCBI Taxonomy" id="41"/>
    <lineage>
        <taxon>Bacteria</taxon>
        <taxon>Pseudomonadati</taxon>
        <taxon>Myxococcota</taxon>
        <taxon>Myxococcia</taxon>
        <taxon>Myxococcales</taxon>
        <taxon>Cystobacterineae</taxon>
        <taxon>Archangiaceae</taxon>
        <taxon>Stigmatella</taxon>
    </lineage>
</organism>
<dbReference type="Proteomes" id="UP000182719">
    <property type="component" value="Unassembled WGS sequence"/>
</dbReference>
<gene>
    <name evidence="10" type="ORF">SAMN05444354_108147</name>
</gene>
<accession>A0A1H7SUX9</accession>
<feature type="transmembrane region" description="Helical" evidence="8">
    <location>
        <begin position="259"/>
        <end position="277"/>
    </location>
</feature>
<evidence type="ECO:0000256" key="5">
    <source>
        <dbReference type="ARBA" id="ARBA00022692"/>
    </source>
</evidence>